<reference evidence="12 13" key="1">
    <citation type="submission" date="2016-11" db="EMBL/GenBank/DDBJ databases">
        <authorList>
            <person name="Jaros S."/>
            <person name="Januszkiewicz K."/>
            <person name="Wedrychowicz H."/>
        </authorList>
    </citation>
    <scope>NUCLEOTIDE SEQUENCE [LARGE SCALE GENOMIC DNA]</scope>
    <source>
        <strain evidence="12 13">DSM 18772</strain>
    </source>
</reference>
<keyword evidence="7 9" id="KW-1133">Transmembrane helix</keyword>
<evidence type="ECO:0000313" key="12">
    <source>
        <dbReference type="EMBL" id="SHI84454.1"/>
    </source>
</evidence>
<feature type="transmembrane region" description="Helical" evidence="9">
    <location>
        <begin position="174"/>
        <end position="193"/>
    </location>
</feature>
<dbReference type="InterPro" id="IPR003593">
    <property type="entry name" value="AAA+_ATPase"/>
</dbReference>
<dbReference type="InterPro" id="IPR036640">
    <property type="entry name" value="ABC1_TM_sf"/>
</dbReference>
<keyword evidence="13" id="KW-1185">Reference proteome</keyword>
<sequence>MKWKFIGAVLAGVVAGVVSSFGLPFMSEAVFPLIFVDESGATQPPPEWLKEAVMYVTGGELTQQMILVAACLMLPLVFLVRGVMMFLNTYFLTDVGLRVVEQLRLRAFNRLQYLSLAFHKKHREGDLLSRVMADTAAMQKAVVRVMADLVIQPATLIGAVWYLVMAALSNQGAMFMLLALSSLPLLVLPLRAIGSQIVKRSRKTQKQSGGLSAVLSENLSSQQEIRAYNLQASQSEQFEQNTDKLIKLQLKTVKYNRLMGPMVEIVSAVAISFAIYLGAQEGMTLKVFLPMVMALYLCYDPIKKLGVIHGQLKQAEASLERIEEITESSEELIDPASPKHFGDVRGLVEFKDVRFGYGDEPVLNHISVKVEPGEAVALVGPSGAGKSTFISLIARFYDVNEGSLTVEGLDVREVLKHDLRSNIALVSQHPLLFRGSIADNIAVGKPGANRDEIEKAAKLAQAHEFIMSMPDGYDTLLGERGEGLSGGQRQRVAIARAFLKDALILILDEATSALDTESEAQIQKSLVELSKGRTTFMIAHRFSSIRHASRILVFHKGAEGGEIIADGTHAELFQSCDLYRDLYEKQLS</sequence>
<feature type="domain" description="ABC transmembrane type-1" evidence="11">
    <location>
        <begin position="6"/>
        <end position="314"/>
    </location>
</feature>
<dbReference type="GO" id="GO:0016887">
    <property type="term" value="F:ATP hydrolysis activity"/>
    <property type="evidence" value="ECO:0007669"/>
    <property type="project" value="InterPro"/>
</dbReference>
<dbReference type="InterPro" id="IPR003439">
    <property type="entry name" value="ABC_transporter-like_ATP-bd"/>
</dbReference>
<dbReference type="InterPro" id="IPR027417">
    <property type="entry name" value="P-loop_NTPase"/>
</dbReference>
<protein>
    <submittedName>
        <fullName evidence="12">ATP-binding cassette, subfamily B, MsbA</fullName>
    </submittedName>
</protein>
<dbReference type="RefSeq" id="WP_159434808.1">
    <property type="nucleotide sequence ID" value="NZ_FQYR01000002.1"/>
</dbReference>
<dbReference type="GO" id="GO:0005886">
    <property type="term" value="C:plasma membrane"/>
    <property type="evidence" value="ECO:0007669"/>
    <property type="project" value="UniProtKB-SubCell"/>
</dbReference>
<gene>
    <name evidence="12" type="ORF">SAMN02745181_1022</name>
</gene>
<dbReference type="Pfam" id="PF00005">
    <property type="entry name" value="ABC_tran"/>
    <property type="match status" value="1"/>
</dbReference>
<evidence type="ECO:0000313" key="13">
    <source>
        <dbReference type="Proteomes" id="UP000184510"/>
    </source>
</evidence>
<dbReference type="PANTHER" id="PTHR24221">
    <property type="entry name" value="ATP-BINDING CASSETTE SUB-FAMILY B"/>
    <property type="match status" value="1"/>
</dbReference>
<dbReference type="PROSITE" id="PS50893">
    <property type="entry name" value="ABC_TRANSPORTER_2"/>
    <property type="match status" value="1"/>
</dbReference>
<dbReference type="PROSITE" id="PS50929">
    <property type="entry name" value="ABC_TM1F"/>
    <property type="match status" value="1"/>
</dbReference>
<dbReference type="Gene3D" id="1.20.1560.10">
    <property type="entry name" value="ABC transporter type 1, transmembrane domain"/>
    <property type="match status" value="1"/>
</dbReference>
<accession>A0A1M6EG60</accession>
<dbReference type="OrthoDB" id="9761126at2"/>
<evidence type="ECO:0000259" key="10">
    <source>
        <dbReference type="PROSITE" id="PS50893"/>
    </source>
</evidence>
<dbReference type="InterPro" id="IPR011527">
    <property type="entry name" value="ABC1_TM_dom"/>
</dbReference>
<dbReference type="GO" id="GO:0140359">
    <property type="term" value="F:ABC-type transporter activity"/>
    <property type="evidence" value="ECO:0007669"/>
    <property type="project" value="InterPro"/>
</dbReference>
<dbReference type="GO" id="GO:0034040">
    <property type="term" value="F:ATPase-coupled lipid transmembrane transporter activity"/>
    <property type="evidence" value="ECO:0007669"/>
    <property type="project" value="TreeGrafter"/>
</dbReference>
<evidence type="ECO:0000256" key="5">
    <source>
        <dbReference type="ARBA" id="ARBA00022741"/>
    </source>
</evidence>
<feature type="transmembrane region" description="Helical" evidence="9">
    <location>
        <begin position="61"/>
        <end position="80"/>
    </location>
</feature>
<evidence type="ECO:0000256" key="1">
    <source>
        <dbReference type="ARBA" id="ARBA00004651"/>
    </source>
</evidence>
<evidence type="ECO:0000256" key="3">
    <source>
        <dbReference type="ARBA" id="ARBA00022475"/>
    </source>
</evidence>
<dbReference type="AlphaFoldDB" id="A0A1M6EG60"/>
<evidence type="ECO:0000256" key="6">
    <source>
        <dbReference type="ARBA" id="ARBA00022840"/>
    </source>
</evidence>
<dbReference type="SMART" id="SM00382">
    <property type="entry name" value="AAA"/>
    <property type="match status" value="1"/>
</dbReference>
<proteinExistence type="predicted"/>
<organism evidence="12 13">
    <name type="scientific">Rubritalea squalenifaciens DSM 18772</name>
    <dbReference type="NCBI Taxonomy" id="1123071"/>
    <lineage>
        <taxon>Bacteria</taxon>
        <taxon>Pseudomonadati</taxon>
        <taxon>Verrucomicrobiota</taxon>
        <taxon>Verrucomicrobiia</taxon>
        <taxon>Verrucomicrobiales</taxon>
        <taxon>Rubritaleaceae</taxon>
        <taxon>Rubritalea</taxon>
    </lineage>
</organism>
<evidence type="ECO:0000256" key="9">
    <source>
        <dbReference type="SAM" id="Phobius"/>
    </source>
</evidence>
<dbReference type="Gene3D" id="3.40.50.300">
    <property type="entry name" value="P-loop containing nucleotide triphosphate hydrolases"/>
    <property type="match status" value="1"/>
</dbReference>
<evidence type="ECO:0000256" key="7">
    <source>
        <dbReference type="ARBA" id="ARBA00022989"/>
    </source>
</evidence>
<dbReference type="CDD" id="cd18552">
    <property type="entry name" value="ABC_6TM_MsbA_like"/>
    <property type="match status" value="1"/>
</dbReference>
<keyword evidence="3" id="KW-1003">Cell membrane</keyword>
<keyword evidence="2" id="KW-0813">Transport</keyword>
<evidence type="ECO:0000256" key="2">
    <source>
        <dbReference type="ARBA" id="ARBA00022448"/>
    </source>
</evidence>
<keyword evidence="5" id="KW-0547">Nucleotide-binding</keyword>
<dbReference type="Proteomes" id="UP000184510">
    <property type="component" value="Unassembled WGS sequence"/>
</dbReference>
<dbReference type="PROSITE" id="PS00211">
    <property type="entry name" value="ABC_TRANSPORTER_1"/>
    <property type="match status" value="1"/>
</dbReference>
<dbReference type="PANTHER" id="PTHR24221:SF654">
    <property type="entry name" value="ATP-BINDING CASSETTE SUB-FAMILY B MEMBER 6"/>
    <property type="match status" value="1"/>
</dbReference>
<comment type="subcellular location">
    <subcellularLocation>
        <location evidence="1">Cell membrane</location>
        <topology evidence="1">Multi-pass membrane protein</topology>
    </subcellularLocation>
</comment>
<evidence type="ECO:0000256" key="8">
    <source>
        <dbReference type="ARBA" id="ARBA00023136"/>
    </source>
</evidence>
<feature type="transmembrane region" description="Helical" evidence="9">
    <location>
        <begin position="149"/>
        <end position="168"/>
    </location>
</feature>
<dbReference type="EMBL" id="FQYR01000002">
    <property type="protein sequence ID" value="SHI84454.1"/>
    <property type="molecule type" value="Genomic_DNA"/>
</dbReference>
<feature type="transmembrane region" description="Helical" evidence="9">
    <location>
        <begin position="258"/>
        <end position="277"/>
    </location>
</feature>
<dbReference type="InterPro" id="IPR039421">
    <property type="entry name" value="Type_1_exporter"/>
</dbReference>
<dbReference type="InterPro" id="IPR017871">
    <property type="entry name" value="ABC_transporter-like_CS"/>
</dbReference>
<evidence type="ECO:0000256" key="4">
    <source>
        <dbReference type="ARBA" id="ARBA00022692"/>
    </source>
</evidence>
<dbReference type="SUPFAM" id="SSF90123">
    <property type="entry name" value="ABC transporter transmembrane region"/>
    <property type="match status" value="1"/>
</dbReference>
<dbReference type="FunFam" id="3.40.50.300:FF:000221">
    <property type="entry name" value="Multidrug ABC transporter ATP-binding protein"/>
    <property type="match status" value="1"/>
</dbReference>
<feature type="domain" description="ABC transporter" evidence="10">
    <location>
        <begin position="348"/>
        <end position="585"/>
    </location>
</feature>
<evidence type="ECO:0000259" key="11">
    <source>
        <dbReference type="PROSITE" id="PS50929"/>
    </source>
</evidence>
<dbReference type="GO" id="GO:0005524">
    <property type="term" value="F:ATP binding"/>
    <property type="evidence" value="ECO:0007669"/>
    <property type="project" value="UniProtKB-KW"/>
</dbReference>
<dbReference type="Pfam" id="PF00664">
    <property type="entry name" value="ABC_membrane"/>
    <property type="match status" value="1"/>
</dbReference>
<keyword evidence="8 9" id="KW-0472">Membrane</keyword>
<dbReference type="InParanoid" id="A0A1M6EG60"/>
<keyword evidence="4 9" id="KW-0812">Transmembrane</keyword>
<dbReference type="STRING" id="1123071.SAMN02745181_1022"/>
<dbReference type="SUPFAM" id="SSF52540">
    <property type="entry name" value="P-loop containing nucleoside triphosphate hydrolases"/>
    <property type="match status" value="1"/>
</dbReference>
<keyword evidence="6 12" id="KW-0067">ATP-binding</keyword>
<name>A0A1M6EG60_9BACT</name>